<keyword evidence="3" id="KW-1185">Reference proteome</keyword>
<dbReference type="EMBL" id="JANPWB010000004">
    <property type="protein sequence ID" value="KAJ1195940.1"/>
    <property type="molecule type" value="Genomic_DNA"/>
</dbReference>
<reference evidence="2" key="1">
    <citation type="journal article" date="2022" name="bioRxiv">
        <title>Sequencing and chromosome-scale assembly of the giantPleurodeles waltlgenome.</title>
        <authorList>
            <person name="Brown T."/>
            <person name="Elewa A."/>
            <person name="Iarovenko S."/>
            <person name="Subramanian E."/>
            <person name="Araus A.J."/>
            <person name="Petzold A."/>
            <person name="Susuki M."/>
            <person name="Suzuki K.-i.T."/>
            <person name="Hayashi T."/>
            <person name="Toyoda A."/>
            <person name="Oliveira C."/>
            <person name="Osipova E."/>
            <person name="Leigh N.D."/>
            <person name="Simon A."/>
            <person name="Yun M.H."/>
        </authorList>
    </citation>
    <scope>NUCLEOTIDE SEQUENCE</scope>
    <source>
        <strain evidence="2">20211129_DDA</strain>
        <tissue evidence="2">Liver</tissue>
    </source>
</reference>
<feature type="compositionally biased region" description="Basic and acidic residues" evidence="1">
    <location>
        <begin position="39"/>
        <end position="62"/>
    </location>
</feature>
<evidence type="ECO:0000313" key="3">
    <source>
        <dbReference type="Proteomes" id="UP001066276"/>
    </source>
</evidence>
<accession>A0AAV7V3E5</accession>
<sequence>MAWLRGAMSWLAPGGPGPRAQPILRGSLITCMELPSIERYNHGQDPSHPRGRRCERTPESRRRALPGARGPPSRSLPCQVGAR</sequence>
<name>A0AAV7V3E5_PLEWA</name>
<dbReference type="Proteomes" id="UP001066276">
    <property type="component" value="Chromosome 2_2"/>
</dbReference>
<dbReference type="AlphaFoldDB" id="A0AAV7V3E5"/>
<evidence type="ECO:0000313" key="2">
    <source>
        <dbReference type="EMBL" id="KAJ1195940.1"/>
    </source>
</evidence>
<gene>
    <name evidence="2" type="ORF">NDU88_005205</name>
</gene>
<comment type="caution">
    <text evidence="2">The sequence shown here is derived from an EMBL/GenBank/DDBJ whole genome shotgun (WGS) entry which is preliminary data.</text>
</comment>
<proteinExistence type="predicted"/>
<organism evidence="2 3">
    <name type="scientific">Pleurodeles waltl</name>
    <name type="common">Iberian ribbed newt</name>
    <dbReference type="NCBI Taxonomy" id="8319"/>
    <lineage>
        <taxon>Eukaryota</taxon>
        <taxon>Metazoa</taxon>
        <taxon>Chordata</taxon>
        <taxon>Craniata</taxon>
        <taxon>Vertebrata</taxon>
        <taxon>Euteleostomi</taxon>
        <taxon>Amphibia</taxon>
        <taxon>Batrachia</taxon>
        <taxon>Caudata</taxon>
        <taxon>Salamandroidea</taxon>
        <taxon>Salamandridae</taxon>
        <taxon>Pleurodelinae</taxon>
        <taxon>Pleurodeles</taxon>
    </lineage>
</organism>
<feature type="region of interest" description="Disordered" evidence="1">
    <location>
        <begin position="39"/>
        <end position="83"/>
    </location>
</feature>
<protein>
    <submittedName>
        <fullName evidence="2">Uncharacterized protein</fullName>
    </submittedName>
</protein>
<evidence type="ECO:0000256" key="1">
    <source>
        <dbReference type="SAM" id="MobiDB-lite"/>
    </source>
</evidence>